<dbReference type="Proteomes" id="UP001156441">
    <property type="component" value="Unassembled WGS sequence"/>
</dbReference>
<keyword evidence="1" id="KW-0028">Amino-acid biosynthesis</keyword>
<evidence type="ECO:0000256" key="1">
    <source>
        <dbReference type="ARBA" id="ARBA00022605"/>
    </source>
</evidence>
<feature type="domain" description="3-dehydroquinate synthase C-terminal" evidence="4">
    <location>
        <begin position="197"/>
        <end position="372"/>
    </location>
</feature>
<proteinExistence type="predicted"/>
<evidence type="ECO:0000313" key="5">
    <source>
        <dbReference type="EMBL" id="MCT2581795.1"/>
    </source>
</evidence>
<protein>
    <submittedName>
        <fullName evidence="5">3-dehydroquinate synthase II</fullName>
    </submittedName>
</protein>
<dbReference type="InterPro" id="IPR002812">
    <property type="entry name" value="DHQS"/>
</dbReference>
<gene>
    <name evidence="5" type="ORF">JT362_01515</name>
</gene>
<comment type="caution">
    <text evidence="5">The sequence shown here is derived from an EMBL/GenBank/DDBJ whole genome shotgun (WGS) entry which is preliminary data.</text>
</comment>
<dbReference type="NCBIfam" id="NF002625">
    <property type="entry name" value="PRK02290.1-3"/>
    <property type="match status" value="1"/>
</dbReference>
<dbReference type="EMBL" id="JAFFZE010000004">
    <property type="protein sequence ID" value="MCT2581795.1"/>
    <property type="molecule type" value="Genomic_DNA"/>
</dbReference>
<accession>A0ABT2J1R1</accession>
<dbReference type="Pfam" id="PF26558">
    <property type="entry name" value="DHQS_2nd"/>
    <property type="match status" value="1"/>
</dbReference>
<evidence type="ECO:0000256" key="2">
    <source>
        <dbReference type="ARBA" id="ARBA00023141"/>
    </source>
</evidence>
<name>A0ABT2J1R1_9PSEU</name>
<dbReference type="InterPro" id="IPR030960">
    <property type="entry name" value="DHQS/DOIS_N"/>
</dbReference>
<dbReference type="PANTHER" id="PTHR33563:SF1">
    <property type="entry name" value="3-DEHYDROQUINATE SYNTHASE"/>
    <property type="match status" value="1"/>
</dbReference>
<evidence type="ECO:0000259" key="4">
    <source>
        <dbReference type="Pfam" id="PF26558"/>
    </source>
</evidence>
<keyword evidence="2" id="KW-0057">Aromatic amino acid biosynthesis</keyword>
<evidence type="ECO:0000259" key="3">
    <source>
        <dbReference type="Pfam" id="PF01959"/>
    </source>
</evidence>
<organism evidence="5 6">
    <name type="scientific">Actinophytocola gossypii</name>
    <dbReference type="NCBI Taxonomy" id="2812003"/>
    <lineage>
        <taxon>Bacteria</taxon>
        <taxon>Bacillati</taxon>
        <taxon>Actinomycetota</taxon>
        <taxon>Actinomycetes</taxon>
        <taxon>Pseudonocardiales</taxon>
        <taxon>Pseudonocardiaceae</taxon>
    </lineage>
</organism>
<keyword evidence="6" id="KW-1185">Reference proteome</keyword>
<feature type="domain" description="3-dehydroquinate synthase N-terminal" evidence="3">
    <location>
        <begin position="1"/>
        <end position="183"/>
    </location>
</feature>
<dbReference type="Pfam" id="PF01959">
    <property type="entry name" value="DHQS"/>
    <property type="match status" value="1"/>
</dbReference>
<dbReference type="InterPro" id="IPR056179">
    <property type="entry name" value="DHQS_C"/>
</dbReference>
<sequence length="372" mass="40112">MKLCWLDVRPLAEAKAAVIQEALHHRFDAVLSDDPADLVPLPPTVRRVLFAARGDIHRQLDDVDLDAIDVVVVDPGRHGTTAALAQRYPAVRFGVFVEIVDAPSLELACQAARTEQWSVLRFRDPTKIPLEIVIAAAAGAEGSIITVAEDVMEAEIIYGVLEHGSDGVLLAPDAVGQAAALKAAAQDAPSELKLVELRVTSTSHVGMGERACVDTCTYLRQDEGILVGSHSKGMVLCVSETHPLPYMPTRPFRVNAGAIHSYTLGNDSRTNYLSELRAGSKVLAVDVQGQTRLVTVGRVKIESRPLLAIDAVAADGTEVNLIVQDDWHVRVLGPGGKVFNSTELEPGDILLGYLPTQDRHVGYAIDEFCVEQ</sequence>
<dbReference type="RefSeq" id="WP_260189157.1">
    <property type="nucleotide sequence ID" value="NZ_JAFFZE010000004.1"/>
</dbReference>
<reference evidence="5 6" key="1">
    <citation type="submission" date="2021-02" db="EMBL/GenBank/DDBJ databases">
        <title>Actinophytocola xerophila sp. nov., isolated from soil of cotton cropping field.</title>
        <authorList>
            <person name="Huang R."/>
            <person name="Chen X."/>
            <person name="Ge X."/>
            <person name="Liu W."/>
        </authorList>
    </citation>
    <scope>NUCLEOTIDE SEQUENCE [LARGE SCALE GENOMIC DNA]</scope>
    <source>
        <strain evidence="5 6">S1-96</strain>
    </source>
</reference>
<dbReference type="PANTHER" id="PTHR33563">
    <property type="match status" value="1"/>
</dbReference>
<evidence type="ECO:0000313" key="6">
    <source>
        <dbReference type="Proteomes" id="UP001156441"/>
    </source>
</evidence>